<keyword evidence="3" id="KW-1185">Reference proteome</keyword>
<comment type="caution">
    <text evidence="2">The sequence shown here is derived from an EMBL/GenBank/DDBJ whole genome shotgun (WGS) entry which is preliminary data.</text>
</comment>
<accession>A0A5C6D0R4</accession>
<evidence type="ECO:0000256" key="1">
    <source>
        <dbReference type="SAM" id="SignalP"/>
    </source>
</evidence>
<name>A0A5C6D0R4_9BACT</name>
<keyword evidence="1" id="KW-0732">Signal</keyword>
<dbReference type="Proteomes" id="UP000318437">
    <property type="component" value="Unassembled WGS sequence"/>
</dbReference>
<dbReference type="RefSeq" id="WP_197530336.1">
    <property type="nucleotide sequence ID" value="NZ_SJPS01000001.1"/>
</dbReference>
<evidence type="ECO:0000313" key="3">
    <source>
        <dbReference type="Proteomes" id="UP000318437"/>
    </source>
</evidence>
<proteinExistence type="predicted"/>
<dbReference type="NCBIfam" id="TIGR02595">
    <property type="entry name" value="PEP_CTERM"/>
    <property type="match status" value="1"/>
</dbReference>
<dbReference type="InterPro" id="IPR013424">
    <property type="entry name" value="Ice-binding_C"/>
</dbReference>
<dbReference type="AlphaFoldDB" id="A0A5C6D0R4"/>
<organism evidence="2 3">
    <name type="scientific">Bythopirellula polymerisocia</name>
    <dbReference type="NCBI Taxonomy" id="2528003"/>
    <lineage>
        <taxon>Bacteria</taxon>
        <taxon>Pseudomonadati</taxon>
        <taxon>Planctomycetota</taxon>
        <taxon>Planctomycetia</taxon>
        <taxon>Pirellulales</taxon>
        <taxon>Lacipirellulaceae</taxon>
        <taxon>Bythopirellula</taxon>
    </lineage>
</organism>
<evidence type="ECO:0008006" key="4">
    <source>
        <dbReference type="Google" id="ProtNLM"/>
    </source>
</evidence>
<gene>
    <name evidence="2" type="ORF">Pla144_05340</name>
</gene>
<dbReference type="EMBL" id="SJPS01000001">
    <property type="protein sequence ID" value="TWU29755.1"/>
    <property type="molecule type" value="Genomic_DNA"/>
</dbReference>
<feature type="signal peptide" evidence="1">
    <location>
        <begin position="1"/>
        <end position="25"/>
    </location>
</feature>
<evidence type="ECO:0000313" key="2">
    <source>
        <dbReference type="EMBL" id="TWU29755.1"/>
    </source>
</evidence>
<sequence length="479" mass="50939" precursor="true">MLIRATLRLCLPLAASLVVSMVATSECLAKKKGGNPGGGDPPAPTAPVSYLVTSVGLPGGNFQYSNHDDASAVVGWTNDTPVGRRATAYLPSISSSNSFFLTSPEEKASLSPAEAAFALEVGGIDDGWHTRSAIGVNSNGMIVGNLEPFSSENTITKPFLLATSGGSPYQLSVLGPFDTNADKESALRINNSLDILISSEKTVSGIVEKSLLIGNWNSPATIQKVQFPSGWEVQDFDALQLSDSIGSDPAIIAGRIVNSVSGEQKLFRMNFDHTNFEFAEPYINSFGSEYQIGDVGPIDMNDKGDITAIGILRTQTRGKKSNARRFAASWAAGTSEYLPVGADDANASDWLTAFINNDGDALLNYDTLLNGDWSEGNGLLNIADLIDVASLDGAHFESAMELTDRRDNGWPTIIAQGSRTIDGVSKSMLLILDPVLKASTLASTTAVPEPATWLLLSIAAQVCVLGRWRRRAKHVSNTH</sequence>
<feature type="chain" id="PRO_5022726588" description="PEP-CTERM protein-sorting domain-containing protein" evidence="1">
    <location>
        <begin position="26"/>
        <end position="479"/>
    </location>
</feature>
<reference evidence="2 3" key="1">
    <citation type="submission" date="2019-02" db="EMBL/GenBank/DDBJ databases">
        <title>Deep-cultivation of Planctomycetes and their phenomic and genomic characterization uncovers novel biology.</title>
        <authorList>
            <person name="Wiegand S."/>
            <person name="Jogler M."/>
            <person name="Boedeker C."/>
            <person name="Pinto D."/>
            <person name="Vollmers J."/>
            <person name="Rivas-Marin E."/>
            <person name="Kohn T."/>
            <person name="Peeters S.H."/>
            <person name="Heuer A."/>
            <person name="Rast P."/>
            <person name="Oberbeckmann S."/>
            <person name="Bunk B."/>
            <person name="Jeske O."/>
            <person name="Meyerdierks A."/>
            <person name="Storesund J.E."/>
            <person name="Kallscheuer N."/>
            <person name="Luecker S."/>
            <person name="Lage O.M."/>
            <person name="Pohl T."/>
            <person name="Merkel B.J."/>
            <person name="Hornburger P."/>
            <person name="Mueller R.-W."/>
            <person name="Bruemmer F."/>
            <person name="Labrenz M."/>
            <person name="Spormann A.M."/>
            <person name="Op Den Camp H."/>
            <person name="Overmann J."/>
            <person name="Amann R."/>
            <person name="Jetten M.S.M."/>
            <person name="Mascher T."/>
            <person name="Medema M.H."/>
            <person name="Devos D.P."/>
            <person name="Kaster A.-K."/>
            <person name="Ovreas L."/>
            <person name="Rohde M."/>
            <person name="Galperin M.Y."/>
            <person name="Jogler C."/>
        </authorList>
    </citation>
    <scope>NUCLEOTIDE SEQUENCE [LARGE SCALE GENOMIC DNA]</scope>
    <source>
        <strain evidence="2 3">Pla144</strain>
    </source>
</reference>
<protein>
    <recommendedName>
        <fullName evidence="4">PEP-CTERM protein-sorting domain-containing protein</fullName>
    </recommendedName>
</protein>